<dbReference type="AlphaFoldDB" id="A0A6M3IDV5"/>
<name>A0A6M3IDV5_9ZZZZ</name>
<proteinExistence type="predicted"/>
<dbReference type="EMBL" id="MT142122">
    <property type="protein sequence ID" value="QJA74809.1"/>
    <property type="molecule type" value="Genomic_DNA"/>
</dbReference>
<evidence type="ECO:0000313" key="1">
    <source>
        <dbReference type="EMBL" id="QJA55584.1"/>
    </source>
</evidence>
<protein>
    <submittedName>
        <fullName evidence="1">Uncharacterized protein</fullName>
    </submittedName>
</protein>
<evidence type="ECO:0000313" key="2">
    <source>
        <dbReference type="EMBL" id="QJA74809.1"/>
    </source>
</evidence>
<accession>A0A6M3IDV5</accession>
<dbReference type="EMBL" id="MT141167">
    <property type="protein sequence ID" value="QJA55584.1"/>
    <property type="molecule type" value="Genomic_DNA"/>
</dbReference>
<organism evidence="1">
    <name type="scientific">viral metagenome</name>
    <dbReference type="NCBI Taxonomy" id="1070528"/>
    <lineage>
        <taxon>unclassified sequences</taxon>
        <taxon>metagenomes</taxon>
        <taxon>organismal metagenomes</taxon>
    </lineage>
</organism>
<reference evidence="1" key="1">
    <citation type="submission" date="2020-03" db="EMBL/GenBank/DDBJ databases">
        <title>The deep terrestrial virosphere.</title>
        <authorList>
            <person name="Holmfeldt K."/>
            <person name="Nilsson E."/>
            <person name="Simone D."/>
            <person name="Lopez-Fernandez M."/>
            <person name="Wu X."/>
            <person name="de Brujin I."/>
            <person name="Lundin D."/>
            <person name="Andersson A."/>
            <person name="Bertilsson S."/>
            <person name="Dopson M."/>
        </authorList>
    </citation>
    <scope>NUCLEOTIDE SEQUENCE</scope>
    <source>
        <strain evidence="2">MM415A01924</strain>
        <strain evidence="1">MM415B02032</strain>
    </source>
</reference>
<sequence>MWNVSYLSMRGLFRKEVLLETGQKIGQAKQLAPFYIRKVARSGNSRSMSVSNILPGDWLVVKIIVMRTAEGVRELRIQEIK</sequence>
<gene>
    <name evidence="2" type="ORF">MM415A01924_0007</name>
    <name evidence="1" type="ORF">MM415B02032_0017</name>
</gene>